<dbReference type="Gene3D" id="3.40.30.10">
    <property type="entry name" value="Glutaredoxin"/>
    <property type="match status" value="1"/>
</dbReference>
<protein>
    <submittedName>
        <fullName evidence="2">Thioredoxin family protein</fullName>
    </submittedName>
</protein>
<dbReference type="InterPro" id="IPR036249">
    <property type="entry name" value="Thioredoxin-like_sf"/>
</dbReference>
<dbReference type="Pfam" id="PF00085">
    <property type="entry name" value="Thioredoxin"/>
    <property type="match status" value="1"/>
</dbReference>
<comment type="caution">
    <text evidence="2">The sequence shown here is derived from an EMBL/GenBank/DDBJ whole genome shotgun (WGS) entry which is preliminary data.</text>
</comment>
<dbReference type="InterPro" id="IPR013766">
    <property type="entry name" value="Thioredoxin_domain"/>
</dbReference>
<gene>
    <name evidence="2" type="ORF">HCU67_07790</name>
</gene>
<dbReference type="RefSeq" id="WP_168551993.1">
    <property type="nucleotide sequence ID" value="NZ_JAAWWL010000001.1"/>
</dbReference>
<dbReference type="Proteomes" id="UP000718451">
    <property type="component" value="Unassembled WGS sequence"/>
</dbReference>
<organism evidence="2 3">
    <name type="scientific">Croceivirga thetidis</name>
    <dbReference type="NCBI Taxonomy" id="2721623"/>
    <lineage>
        <taxon>Bacteria</taxon>
        <taxon>Pseudomonadati</taxon>
        <taxon>Bacteroidota</taxon>
        <taxon>Flavobacteriia</taxon>
        <taxon>Flavobacteriales</taxon>
        <taxon>Flavobacteriaceae</taxon>
        <taxon>Croceivirga</taxon>
    </lineage>
</organism>
<evidence type="ECO:0000313" key="3">
    <source>
        <dbReference type="Proteomes" id="UP000718451"/>
    </source>
</evidence>
<dbReference type="SUPFAM" id="SSF52833">
    <property type="entry name" value="Thioredoxin-like"/>
    <property type="match status" value="1"/>
</dbReference>
<reference evidence="2 3" key="1">
    <citation type="submission" date="2020-04" db="EMBL/GenBank/DDBJ databases">
        <authorList>
            <person name="Yoon J."/>
        </authorList>
    </citation>
    <scope>NUCLEOTIDE SEQUENCE [LARGE SCALE GENOMIC DNA]</scope>
    <source>
        <strain evidence="2 3">DJ-13</strain>
    </source>
</reference>
<evidence type="ECO:0000259" key="1">
    <source>
        <dbReference type="PROSITE" id="PS51352"/>
    </source>
</evidence>
<sequence>MKNILLSIALFSGILLQSQIKDEITLDNGRKFLIGQISIDDLKKAPYQSWFDQNFTNYQVDVNSIQSFSTKLKEYNLLLFMGTWCGDSKREVPRIVRILAEADFPMEQLKIVAVDRRKEFYKKSPGGEEWGLNIKRVPTLLFLKDGKEVNRLVESPRNNLEQDFVAIIGGQQYTPNYAQKTK</sequence>
<dbReference type="PROSITE" id="PS51352">
    <property type="entry name" value="THIOREDOXIN_2"/>
    <property type="match status" value="1"/>
</dbReference>
<feature type="domain" description="Thioredoxin" evidence="1">
    <location>
        <begin position="39"/>
        <end position="173"/>
    </location>
</feature>
<keyword evidence="3" id="KW-1185">Reference proteome</keyword>
<name>A0ABX1GPI6_9FLAO</name>
<proteinExistence type="predicted"/>
<accession>A0ABX1GPI6</accession>
<dbReference type="EMBL" id="JAAWWL010000001">
    <property type="protein sequence ID" value="NKI31846.1"/>
    <property type="molecule type" value="Genomic_DNA"/>
</dbReference>
<evidence type="ECO:0000313" key="2">
    <source>
        <dbReference type="EMBL" id="NKI31846.1"/>
    </source>
</evidence>
<dbReference type="CDD" id="cd02947">
    <property type="entry name" value="TRX_family"/>
    <property type="match status" value="1"/>
</dbReference>